<evidence type="ECO:0000313" key="2">
    <source>
        <dbReference type="EMBL" id="KAB5588871.1"/>
    </source>
</evidence>
<dbReference type="GO" id="GO:0016787">
    <property type="term" value="F:hydrolase activity"/>
    <property type="evidence" value="ECO:0007669"/>
    <property type="project" value="UniProtKB-KW"/>
</dbReference>
<protein>
    <submittedName>
        <fullName evidence="2">Gdsl-like lipase acylhydrolase</fullName>
    </submittedName>
</protein>
<dbReference type="InterPro" id="IPR037459">
    <property type="entry name" value="RhgT-like"/>
</dbReference>
<dbReference type="EMBL" id="SSOP01000354">
    <property type="protein sequence ID" value="KAB5588871.1"/>
    <property type="molecule type" value="Genomic_DNA"/>
</dbReference>
<dbReference type="Proteomes" id="UP000383932">
    <property type="component" value="Unassembled WGS sequence"/>
</dbReference>
<sequence>MYYPEEIIMRTFGSIASFIAAASVASAAPGILLIGDSTVTDGAGWGKGFCADTTGLARCTNLAVSGTTTTSWPGHATEYQAMLTGCKTANTFATIQFGHNDQKVMTTDEFATNLENLTKTIQNAGCSPILVTSLARRVFSSEHVTTDILGPYSNQTIAVATKLGLPLLPLLADSLTYITKLGKADSMKFNLDYNTTNKDTTHLNELGTVYFGRIVADEIKSGIPALAPYILANATLSAKIAAGTL</sequence>
<name>A0A5N5QBS6_9AGAM</name>
<comment type="caution">
    <text evidence="2">The sequence shown here is derived from an EMBL/GenBank/DDBJ whole genome shotgun (WGS) entry which is preliminary data.</text>
</comment>
<feature type="domain" description="SGNH hydrolase-type esterase" evidence="1">
    <location>
        <begin position="34"/>
        <end position="207"/>
    </location>
</feature>
<gene>
    <name evidence="2" type="ORF">CTheo_7679</name>
</gene>
<dbReference type="Pfam" id="PF13472">
    <property type="entry name" value="Lipase_GDSL_2"/>
    <property type="match status" value="1"/>
</dbReference>
<reference evidence="2 3" key="1">
    <citation type="journal article" date="2019" name="Fungal Biol. Biotechnol.">
        <title>Draft genome sequence of fastidious pathogen Ceratobasidium theobromae, which causes vascular-streak dieback in Theobroma cacao.</title>
        <authorList>
            <person name="Ali S.S."/>
            <person name="Asman A."/>
            <person name="Shao J."/>
            <person name="Firmansyah A.P."/>
            <person name="Susilo A.W."/>
            <person name="Rosmana A."/>
            <person name="McMahon P."/>
            <person name="Junaid M."/>
            <person name="Guest D."/>
            <person name="Kheng T.Y."/>
            <person name="Meinhardt L.W."/>
            <person name="Bailey B.A."/>
        </authorList>
    </citation>
    <scope>NUCLEOTIDE SEQUENCE [LARGE SCALE GENOMIC DNA]</scope>
    <source>
        <strain evidence="2 3">CT2</strain>
    </source>
</reference>
<dbReference type="AlphaFoldDB" id="A0A5N5QBS6"/>
<proteinExistence type="predicted"/>
<accession>A0A5N5QBS6</accession>
<evidence type="ECO:0000313" key="3">
    <source>
        <dbReference type="Proteomes" id="UP000383932"/>
    </source>
</evidence>
<dbReference type="PANTHER" id="PTHR43695:SF2">
    <property type="entry name" value="PUTATIVE (AFU_ORTHOLOGUE AFUA_2G17250)-RELATED"/>
    <property type="match status" value="1"/>
</dbReference>
<dbReference type="InterPro" id="IPR036514">
    <property type="entry name" value="SGNH_hydro_sf"/>
</dbReference>
<dbReference type="OrthoDB" id="5041285at2759"/>
<dbReference type="Gene3D" id="3.40.50.1110">
    <property type="entry name" value="SGNH hydrolase"/>
    <property type="match status" value="1"/>
</dbReference>
<dbReference type="SUPFAM" id="SSF52266">
    <property type="entry name" value="SGNH hydrolase"/>
    <property type="match status" value="1"/>
</dbReference>
<dbReference type="PANTHER" id="PTHR43695">
    <property type="entry name" value="PUTATIVE (AFU_ORTHOLOGUE AFUA_2G17250)-RELATED"/>
    <property type="match status" value="1"/>
</dbReference>
<keyword evidence="3" id="KW-1185">Reference proteome</keyword>
<organism evidence="2 3">
    <name type="scientific">Ceratobasidium theobromae</name>
    <dbReference type="NCBI Taxonomy" id="1582974"/>
    <lineage>
        <taxon>Eukaryota</taxon>
        <taxon>Fungi</taxon>
        <taxon>Dikarya</taxon>
        <taxon>Basidiomycota</taxon>
        <taxon>Agaricomycotina</taxon>
        <taxon>Agaricomycetes</taxon>
        <taxon>Cantharellales</taxon>
        <taxon>Ceratobasidiaceae</taxon>
        <taxon>Ceratobasidium</taxon>
    </lineage>
</organism>
<dbReference type="InterPro" id="IPR013830">
    <property type="entry name" value="SGNH_hydro"/>
</dbReference>
<keyword evidence="2" id="KW-0378">Hydrolase</keyword>
<evidence type="ECO:0000259" key="1">
    <source>
        <dbReference type="Pfam" id="PF13472"/>
    </source>
</evidence>